<evidence type="ECO:0000313" key="2">
    <source>
        <dbReference type="Proteomes" id="UP000222542"/>
    </source>
</evidence>
<reference evidence="1 2" key="1">
    <citation type="journal article" date="2014" name="Nat. Genet.">
        <title>Genome sequence of the hot pepper provides insights into the evolution of pungency in Capsicum species.</title>
        <authorList>
            <person name="Kim S."/>
            <person name="Park M."/>
            <person name="Yeom S.I."/>
            <person name="Kim Y.M."/>
            <person name="Lee J.M."/>
            <person name="Lee H.A."/>
            <person name="Seo E."/>
            <person name="Choi J."/>
            <person name="Cheong K."/>
            <person name="Kim K.T."/>
            <person name="Jung K."/>
            <person name="Lee G.W."/>
            <person name="Oh S.K."/>
            <person name="Bae C."/>
            <person name="Kim S.B."/>
            <person name="Lee H.Y."/>
            <person name="Kim S.Y."/>
            <person name="Kim M.S."/>
            <person name="Kang B.C."/>
            <person name="Jo Y.D."/>
            <person name="Yang H.B."/>
            <person name="Jeong H.J."/>
            <person name="Kang W.H."/>
            <person name="Kwon J.K."/>
            <person name="Shin C."/>
            <person name="Lim J.Y."/>
            <person name="Park J.H."/>
            <person name="Huh J.H."/>
            <person name="Kim J.S."/>
            <person name="Kim B.D."/>
            <person name="Cohen O."/>
            <person name="Paran I."/>
            <person name="Suh M.C."/>
            <person name="Lee S.B."/>
            <person name="Kim Y.K."/>
            <person name="Shin Y."/>
            <person name="Noh S.J."/>
            <person name="Park J."/>
            <person name="Seo Y.S."/>
            <person name="Kwon S.Y."/>
            <person name="Kim H.A."/>
            <person name="Park J.M."/>
            <person name="Kim H.J."/>
            <person name="Choi S.B."/>
            <person name="Bosland P.W."/>
            <person name="Reeves G."/>
            <person name="Jo S.H."/>
            <person name="Lee B.W."/>
            <person name="Cho H.T."/>
            <person name="Choi H.S."/>
            <person name="Lee M.S."/>
            <person name="Yu Y."/>
            <person name="Do Choi Y."/>
            <person name="Park B.S."/>
            <person name="van Deynze A."/>
            <person name="Ashrafi H."/>
            <person name="Hill T."/>
            <person name="Kim W.T."/>
            <person name="Pai H.S."/>
            <person name="Ahn H.K."/>
            <person name="Yeam I."/>
            <person name="Giovannoni J.J."/>
            <person name="Rose J.K."/>
            <person name="Sorensen I."/>
            <person name="Lee S.J."/>
            <person name="Kim R.W."/>
            <person name="Choi I.Y."/>
            <person name="Choi B.S."/>
            <person name="Lim J.S."/>
            <person name="Lee Y.H."/>
            <person name="Choi D."/>
        </authorList>
    </citation>
    <scope>NUCLEOTIDE SEQUENCE [LARGE SCALE GENOMIC DNA]</scope>
    <source>
        <strain evidence="2">cv. CM334</strain>
    </source>
</reference>
<dbReference type="EMBL" id="AYRZ02000001">
    <property type="protein sequence ID" value="PHT92713.1"/>
    <property type="molecule type" value="Genomic_DNA"/>
</dbReference>
<dbReference type="Gene3D" id="1.10.10.60">
    <property type="entry name" value="Homeodomain-like"/>
    <property type="match status" value="1"/>
</dbReference>
<keyword evidence="2" id="KW-1185">Reference proteome</keyword>
<evidence type="ECO:0008006" key="3">
    <source>
        <dbReference type="Google" id="ProtNLM"/>
    </source>
</evidence>
<protein>
    <recommendedName>
        <fullName evidence="3">Myb-like domain-containing protein</fullName>
    </recommendedName>
</protein>
<accession>A0A2G3AEU8</accession>
<dbReference type="SMR" id="A0A2G3AEU8"/>
<gene>
    <name evidence="1" type="ORF">T459_00595</name>
</gene>
<dbReference type="AlphaFoldDB" id="A0A2G3AEU8"/>
<reference evidence="1 2" key="2">
    <citation type="journal article" date="2017" name="Genome Biol.">
        <title>New reference genome sequences of hot pepper reveal the massive evolution of plant disease-resistance genes by retroduplication.</title>
        <authorList>
            <person name="Kim S."/>
            <person name="Park J."/>
            <person name="Yeom S.I."/>
            <person name="Kim Y.M."/>
            <person name="Seo E."/>
            <person name="Kim K.T."/>
            <person name="Kim M.S."/>
            <person name="Lee J.M."/>
            <person name="Cheong K."/>
            <person name="Shin H.S."/>
            <person name="Kim S.B."/>
            <person name="Han K."/>
            <person name="Lee J."/>
            <person name="Park M."/>
            <person name="Lee H.A."/>
            <person name="Lee H.Y."/>
            <person name="Lee Y."/>
            <person name="Oh S."/>
            <person name="Lee J.H."/>
            <person name="Choi E."/>
            <person name="Choi E."/>
            <person name="Lee S.E."/>
            <person name="Jeon J."/>
            <person name="Kim H."/>
            <person name="Choi G."/>
            <person name="Song H."/>
            <person name="Lee J."/>
            <person name="Lee S.C."/>
            <person name="Kwon J.K."/>
            <person name="Lee H.Y."/>
            <person name="Koo N."/>
            <person name="Hong Y."/>
            <person name="Kim R.W."/>
            <person name="Kang W.H."/>
            <person name="Huh J.H."/>
            <person name="Kang B.C."/>
            <person name="Yang T.J."/>
            <person name="Lee Y.H."/>
            <person name="Bennetzen J.L."/>
            <person name="Choi D."/>
        </authorList>
    </citation>
    <scope>NUCLEOTIDE SEQUENCE [LARGE SCALE GENOMIC DNA]</scope>
    <source>
        <strain evidence="2">cv. CM334</strain>
    </source>
</reference>
<name>A0A2G3AEU8_CAPAN</name>
<evidence type="ECO:0000313" key="1">
    <source>
        <dbReference type="EMBL" id="PHT92713.1"/>
    </source>
</evidence>
<comment type="caution">
    <text evidence="1">The sequence shown here is derived from an EMBL/GenBank/DDBJ whole genome shotgun (WGS) entry which is preliminary data.</text>
</comment>
<sequence>MFTHPLSPVAENENSPTNIPILHPRYYELRPQPLQILPPIFDPSTLNFNIAHHVQQEVDQQSIHVASASRGKSPRIRWTDELHARFVTIVNELGGPWG</sequence>
<organism evidence="1 2">
    <name type="scientific">Capsicum annuum</name>
    <name type="common">Capsicum pepper</name>
    <dbReference type="NCBI Taxonomy" id="4072"/>
    <lineage>
        <taxon>Eukaryota</taxon>
        <taxon>Viridiplantae</taxon>
        <taxon>Streptophyta</taxon>
        <taxon>Embryophyta</taxon>
        <taxon>Tracheophyta</taxon>
        <taxon>Spermatophyta</taxon>
        <taxon>Magnoliopsida</taxon>
        <taxon>eudicotyledons</taxon>
        <taxon>Gunneridae</taxon>
        <taxon>Pentapetalae</taxon>
        <taxon>asterids</taxon>
        <taxon>lamiids</taxon>
        <taxon>Solanales</taxon>
        <taxon>Solanaceae</taxon>
        <taxon>Solanoideae</taxon>
        <taxon>Capsiceae</taxon>
        <taxon>Capsicum</taxon>
    </lineage>
</organism>
<dbReference type="Gramene" id="PHT92713">
    <property type="protein sequence ID" value="PHT92713"/>
    <property type="gene ID" value="T459_00595"/>
</dbReference>
<dbReference type="Proteomes" id="UP000222542">
    <property type="component" value="Unassembled WGS sequence"/>
</dbReference>
<proteinExistence type="predicted"/>